<evidence type="ECO:0000259" key="1">
    <source>
        <dbReference type="Pfam" id="PF01575"/>
    </source>
</evidence>
<organism evidence="2 3">
    <name type="scientific">Rhodoplanes roseus</name>
    <dbReference type="NCBI Taxonomy" id="29409"/>
    <lineage>
        <taxon>Bacteria</taxon>
        <taxon>Pseudomonadati</taxon>
        <taxon>Pseudomonadota</taxon>
        <taxon>Alphaproteobacteria</taxon>
        <taxon>Hyphomicrobiales</taxon>
        <taxon>Nitrobacteraceae</taxon>
        <taxon>Rhodoplanes</taxon>
    </lineage>
</organism>
<dbReference type="Gene3D" id="3.10.129.10">
    <property type="entry name" value="Hotdog Thioesterase"/>
    <property type="match status" value="1"/>
</dbReference>
<dbReference type="EMBL" id="NPEX01000004">
    <property type="protein sequence ID" value="RAI45958.1"/>
    <property type="molecule type" value="Genomic_DNA"/>
</dbReference>
<keyword evidence="3" id="KW-1185">Reference proteome</keyword>
<feature type="domain" description="MaoC-like" evidence="1">
    <location>
        <begin position="17"/>
        <end position="109"/>
    </location>
</feature>
<dbReference type="GO" id="GO:0019171">
    <property type="term" value="F:(3R)-hydroxyacyl-[acyl-carrier-protein] dehydratase activity"/>
    <property type="evidence" value="ECO:0007669"/>
    <property type="project" value="TreeGrafter"/>
</dbReference>
<evidence type="ECO:0000313" key="3">
    <source>
        <dbReference type="Proteomes" id="UP000249130"/>
    </source>
</evidence>
<dbReference type="InterPro" id="IPR050965">
    <property type="entry name" value="UPF0336/Enoyl-CoA_hydratase"/>
</dbReference>
<reference evidence="2 3" key="1">
    <citation type="submission" date="2017-07" db="EMBL/GenBank/DDBJ databases">
        <title>Draft Genome Sequences of Select Purple Nonsulfur Bacteria.</title>
        <authorList>
            <person name="Lasarre B."/>
            <person name="Mckinlay J.B."/>
        </authorList>
    </citation>
    <scope>NUCLEOTIDE SEQUENCE [LARGE SCALE GENOMIC DNA]</scope>
    <source>
        <strain evidence="2 3">DSM 5909</strain>
    </source>
</reference>
<dbReference type="AlphaFoldDB" id="A0A327LDS4"/>
<gene>
    <name evidence="2" type="ORF">CH341_01195</name>
</gene>
<protein>
    <recommendedName>
        <fullName evidence="1">MaoC-like domain-containing protein</fullName>
    </recommendedName>
</protein>
<dbReference type="SUPFAM" id="SSF54637">
    <property type="entry name" value="Thioesterase/thiol ester dehydrase-isomerase"/>
    <property type="match status" value="1"/>
</dbReference>
<dbReference type="InterPro" id="IPR002539">
    <property type="entry name" value="MaoC-like_dom"/>
</dbReference>
<dbReference type="RefSeq" id="WP_111417209.1">
    <property type="nucleotide sequence ID" value="NZ_NPEX01000004.1"/>
</dbReference>
<comment type="caution">
    <text evidence="2">The sequence shown here is derived from an EMBL/GenBank/DDBJ whole genome shotgun (WGS) entry which is preliminary data.</text>
</comment>
<accession>A0A327LDS4</accession>
<dbReference type="GO" id="GO:0006633">
    <property type="term" value="P:fatty acid biosynthetic process"/>
    <property type="evidence" value="ECO:0007669"/>
    <property type="project" value="TreeGrafter"/>
</dbReference>
<dbReference type="OrthoDB" id="9800237at2"/>
<evidence type="ECO:0000313" key="2">
    <source>
        <dbReference type="EMBL" id="RAI45958.1"/>
    </source>
</evidence>
<dbReference type="InterPro" id="IPR029069">
    <property type="entry name" value="HotDog_dom_sf"/>
</dbReference>
<name>A0A327LDS4_9BRAD</name>
<dbReference type="Proteomes" id="UP000249130">
    <property type="component" value="Unassembled WGS sequence"/>
</dbReference>
<dbReference type="CDD" id="cd03449">
    <property type="entry name" value="R_hydratase"/>
    <property type="match status" value="1"/>
</dbReference>
<sequence>MIGIENTTFDEMKVGQSARLTRTLTVEDIYLFGVLTGDANPTHYDDLGNEARGQRVRGHAMWGAALVSALLGNELPGSGTVYKKQTIEFVAPVMLGDTLTVTITVVELDAAGGTVTFDCKGINQKGDAAFTGIAVVEAPTEKRRDEPVAGLYVQF</sequence>
<dbReference type="PANTHER" id="PTHR43437:SF3">
    <property type="entry name" value="HYDROXYACYL-THIOESTER DEHYDRATASE TYPE 2, MITOCHONDRIAL"/>
    <property type="match status" value="1"/>
</dbReference>
<dbReference type="PANTHER" id="PTHR43437">
    <property type="entry name" value="HYDROXYACYL-THIOESTER DEHYDRATASE TYPE 2, MITOCHONDRIAL-RELATED"/>
    <property type="match status" value="1"/>
</dbReference>
<proteinExistence type="predicted"/>
<dbReference type="Pfam" id="PF01575">
    <property type="entry name" value="MaoC_dehydratas"/>
    <property type="match status" value="1"/>
</dbReference>